<dbReference type="GO" id="GO:0016491">
    <property type="term" value="F:oxidoreductase activity"/>
    <property type="evidence" value="ECO:0007669"/>
    <property type="project" value="UniProtKB-KW"/>
</dbReference>
<gene>
    <name evidence="4" type="ORF">PAC_11648</name>
</gene>
<keyword evidence="2" id="KW-0560">Oxidoreductase</keyword>
<dbReference type="InterPro" id="IPR045312">
    <property type="entry name" value="PCBER-like"/>
</dbReference>
<organism evidence="4 5">
    <name type="scientific">Phialocephala subalpina</name>
    <dbReference type="NCBI Taxonomy" id="576137"/>
    <lineage>
        <taxon>Eukaryota</taxon>
        <taxon>Fungi</taxon>
        <taxon>Dikarya</taxon>
        <taxon>Ascomycota</taxon>
        <taxon>Pezizomycotina</taxon>
        <taxon>Leotiomycetes</taxon>
        <taxon>Helotiales</taxon>
        <taxon>Mollisiaceae</taxon>
        <taxon>Phialocephala</taxon>
        <taxon>Phialocephala fortinii species complex</taxon>
    </lineage>
</organism>
<dbReference type="InterPro" id="IPR008030">
    <property type="entry name" value="NmrA-like"/>
</dbReference>
<dbReference type="PANTHER" id="PTHR47706:SF11">
    <property type="entry name" value="ISOFLAVONE REDUCTASE FAMILY PROTEIN (AFU_ORTHOLOGUE AFUA_1G12510)"/>
    <property type="match status" value="1"/>
</dbReference>
<evidence type="ECO:0000313" key="4">
    <source>
        <dbReference type="EMBL" id="CZR61751.1"/>
    </source>
</evidence>
<evidence type="ECO:0000256" key="2">
    <source>
        <dbReference type="ARBA" id="ARBA00023002"/>
    </source>
</evidence>
<evidence type="ECO:0000313" key="5">
    <source>
        <dbReference type="Proteomes" id="UP000184330"/>
    </source>
</evidence>
<dbReference type="InterPro" id="IPR051609">
    <property type="entry name" value="NmrA/Isoflavone_reductase-like"/>
</dbReference>
<dbReference type="Proteomes" id="UP000184330">
    <property type="component" value="Unassembled WGS sequence"/>
</dbReference>
<dbReference type="SUPFAM" id="SSF51735">
    <property type="entry name" value="NAD(P)-binding Rossmann-fold domains"/>
    <property type="match status" value="1"/>
</dbReference>
<name>A0A1L7X9Q2_9HELO</name>
<dbReference type="STRING" id="576137.A0A1L7X9Q2"/>
<dbReference type="CDD" id="cd05259">
    <property type="entry name" value="PCBER_SDR_a"/>
    <property type="match status" value="1"/>
</dbReference>
<dbReference type="Gene3D" id="3.40.50.720">
    <property type="entry name" value="NAD(P)-binding Rossmann-like Domain"/>
    <property type="match status" value="1"/>
</dbReference>
<dbReference type="InterPro" id="IPR036291">
    <property type="entry name" value="NAD(P)-bd_dom_sf"/>
</dbReference>
<accession>A0A1L7X9Q2</accession>
<sequence length="320" mass="35301">MAAPTKENLLIIGATGYIGTYITDQIVLAKESFGRIAIFTSPSTAEKKPQVLDKLRAQGVEVIIGDVKNSQDLLKAFEGITTVVSAVGRPVIADQIPWLPLLIQAPSVKRFFPSEYGTDIEYDASSATEIPHQQKLKVRAALRNLEKEGKLEGLEYTYVVTGPFAYGYLGKGLTLGGFDVEQKKAVVLGDGKGKISLTTDTDVGRLVVAALLHPEPSRNRPLLVNSFTTTPLDVVTEFEKQTGGQKWDVEFIPLDKFREQEKQAWEEGNPWATGWTLRRIWGEGGTLYEKRDNHLIEKEDTEKLEDAVKVAVAQQASSNL</sequence>
<dbReference type="OrthoDB" id="419598at2759"/>
<evidence type="ECO:0000256" key="1">
    <source>
        <dbReference type="ARBA" id="ARBA00022857"/>
    </source>
</evidence>
<dbReference type="Gene3D" id="3.90.25.10">
    <property type="entry name" value="UDP-galactose 4-epimerase, domain 1"/>
    <property type="match status" value="1"/>
</dbReference>
<protein>
    <submittedName>
        <fullName evidence="4">Related to phenylcoumaran benzylic ether reductase</fullName>
    </submittedName>
</protein>
<feature type="domain" description="NmrA-like" evidence="3">
    <location>
        <begin position="6"/>
        <end position="259"/>
    </location>
</feature>
<dbReference type="AlphaFoldDB" id="A0A1L7X9Q2"/>
<keyword evidence="5" id="KW-1185">Reference proteome</keyword>
<dbReference type="Pfam" id="PF05368">
    <property type="entry name" value="NmrA"/>
    <property type="match status" value="1"/>
</dbReference>
<dbReference type="PANTHER" id="PTHR47706">
    <property type="entry name" value="NMRA-LIKE FAMILY PROTEIN"/>
    <property type="match status" value="1"/>
</dbReference>
<dbReference type="EMBL" id="FJOG01000019">
    <property type="protein sequence ID" value="CZR61751.1"/>
    <property type="molecule type" value="Genomic_DNA"/>
</dbReference>
<evidence type="ECO:0000259" key="3">
    <source>
        <dbReference type="Pfam" id="PF05368"/>
    </source>
</evidence>
<reference evidence="4 5" key="1">
    <citation type="submission" date="2016-03" db="EMBL/GenBank/DDBJ databases">
        <authorList>
            <person name="Ploux O."/>
        </authorList>
    </citation>
    <scope>NUCLEOTIDE SEQUENCE [LARGE SCALE GENOMIC DNA]</scope>
    <source>
        <strain evidence="4 5">UAMH 11012</strain>
    </source>
</reference>
<keyword evidence="1" id="KW-0521">NADP</keyword>
<proteinExistence type="predicted"/>